<proteinExistence type="predicted"/>
<protein>
    <submittedName>
        <fullName evidence="1">Uncharacterized protein</fullName>
    </submittedName>
</protein>
<dbReference type="EMBL" id="JACGCM010002686">
    <property type="protein sequence ID" value="KAF6136677.1"/>
    <property type="molecule type" value="Genomic_DNA"/>
</dbReference>
<evidence type="ECO:0000313" key="1">
    <source>
        <dbReference type="EMBL" id="KAF6136677.1"/>
    </source>
</evidence>
<name>A0A7J7L293_9MAGN</name>
<reference evidence="1 2" key="1">
    <citation type="journal article" date="2020" name="IScience">
        <title>Genome Sequencing of the Endangered Kingdonia uniflora (Circaeasteraceae, Ranunculales) Reveals Potential Mechanisms of Evolutionary Specialization.</title>
        <authorList>
            <person name="Sun Y."/>
            <person name="Deng T."/>
            <person name="Zhang A."/>
            <person name="Moore M.J."/>
            <person name="Landis J.B."/>
            <person name="Lin N."/>
            <person name="Zhang H."/>
            <person name="Zhang X."/>
            <person name="Huang J."/>
            <person name="Zhang X."/>
            <person name="Sun H."/>
            <person name="Wang H."/>
        </authorList>
    </citation>
    <scope>NUCLEOTIDE SEQUENCE [LARGE SCALE GENOMIC DNA]</scope>
    <source>
        <strain evidence="1">TB1705</strain>
        <tissue evidence="1">Leaf</tissue>
    </source>
</reference>
<dbReference type="AlphaFoldDB" id="A0A7J7L293"/>
<accession>A0A7J7L293</accession>
<gene>
    <name evidence="1" type="ORF">GIB67_016133</name>
</gene>
<dbReference type="Proteomes" id="UP000541444">
    <property type="component" value="Unassembled WGS sequence"/>
</dbReference>
<sequence>IIVSSCGCEGNGLHQFGGDGITVCVDDEDLKLRWASRDLAERLSFLAIFCYLFSDEASLRSSVT</sequence>
<organism evidence="1 2">
    <name type="scientific">Kingdonia uniflora</name>
    <dbReference type="NCBI Taxonomy" id="39325"/>
    <lineage>
        <taxon>Eukaryota</taxon>
        <taxon>Viridiplantae</taxon>
        <taxon>Streptophyta</taxon>
        <taxon>Embryophyta</taxon>
        <taxon>Tracheophyta</taxon>
        <taxon>Spermatophyta</taxon>
        <taxon>Magnoliopsida</taxon>
        <taxon>Ranunculales</taxon>
        <taxon>Circaeasteraceae</taxon>
        <taxon>Kingdonia</taxon>
    </lineage>
</organism>
<feature type="non-terminal residue" evidence="1">
    <location>
        <position position="1"/>
    </location>
</feature>
<keyword evidence="2" id="KW-1185">Reference proteome</keyword>
<evidence type="ECO:0000313" key="2">
    <source>
        <dbReference type="Proteomes" id="UP000541444"/>
    </source>
</evidence>
<comment type="caution">
    <text evidence="1">The sequence shown here is derived from an EMBL/GenBank/DDBJ whole genome shotgun (WGS) entry which is preliminary data.</text>
</comment>